<protein>
    <submittedName>
        <fullName evidence="3">HPP family protein</fullName>
    </submittedName>
</protein>
<feature type="domain" description="HPP transmembrane region" evidence="2">
    <location>
        <begin position="15"/>
        <end position="163"/>
    </location>
</feature>
<keyword evidence="1" id="KW-1133">Transmembrane helix</keyword>
<accession>A0A370DVW6</accession>
<dbReference type="PANTHER" id="PTHR33741:SF5">
    <property type="entry name" value="TRANSMEMBRANE PROTEIN DDB_G0269096-RELATED"/>
    <property type="match status" value="1"/>
</dbReference>
<feature type="transmembrane region" description="Helical" evidence="1">
    <location>
        <begin position="45"/>
        <end position="64"/>
    </location>
</feature>
<dbReference type="Pfam" id="PF04982">
    <property type="entry name" value="TM_HPP"/>
    <property type="match status" value="1"/>
</dbReference>
<dbReference type="InterPro" id="IPR007065">
    <property type="entry name" value="HPP"/>
</dbReference>
<keyword evidence="1" id="KW-0472">Membrane</keyword>
<dbReference type="EMBL" id="QFXD01000199">
    <property type="protein sequence ID" value="RDH89761.1"/>
    <property type="molecule type" value="Genomic_DNA"/>
</dbReference>
<keyword evidence="1" id="KW-0812">Transmembrane</keyword>
<sequence length="185" mass="19394">MVDHVIVGLKRVMTEKEFVISVVGAFIGTLIATFFSNGILQAEAMPLILASTGASAILIFSLPFSPVSQPWNLVGGHLVSAFAGVSCYLLIPNDLLAASVSIPCAMLLMHLLRCMHPPGGATAITAVVGGANVHALGYAFIVIPVFINAIILLSIAMAIATFRDDNPFDTQAKGEGDESLDVLDE</sequence>
<dbReference type="Proteomes" id="UP000255508">
    <property type="component" value="Unassembled WGS sequence"/>
</dbReference>
<reference evidence="3 4" key="1">
    <citation type="journal article" date="2018" name="ISME J.">
        <title>Endosymbiont genomes yield clues of tubeworm success.</title>
        <authorList>
            <person name="Li Y."/>
            <person name="Liles M.R."/>
            <person name="Halanych K.M."/>
        </authorList>
    </citation>
    <scope>NUCLEOTIDE SEQUENCE [LARGE SCALE GENOMIC DNA]</scope>
    <source>
        <strain evidence="3">A1422</strain>
    </source>
</reference>
<name>A0A370DVW6_9GAMM</name>
<dbReference type="AlphaFoldDB" id="A0A370DVW6"/>
<feature type="transmembrane region" description="Helical" evidence="1">
    <location>
        <begin position="136"/>
        <end position="160"/>
    </location>
</feature>
<feature type="transmembrane region" description="Helical" evidence="1">
    <location>
        <begin position="71"/>
        <end position="91"/>
    </location>
</feature>
<evidence type="ECO:0000256" key="1">
    <source>
        <dbReference type="SAM" id="Phobius"/>
    </source>
</evidence>
<dbReference type="PANTHER" id="PTHR33741">
    <property type="entry name" value="TRANSMEMBRANE PROTEIN DDB_G0269096-RELATED"/>
    <property type="match status" value="1"/>
</dbReference>
<gene>
    <name evidence="3" type="ORF">DIZ79_11020</name>
</gene>
<organism evidence="3 4">
    <name type="scientific">endosymbiont of Lamellibrachia luymesi</name>
    <dbReference type="NCBI Taxonomy" id="2200907"/>
    <lineage>
        <taxon>Bacteria</taxon>
        <taxon>Pseudomonadati</taxon>
        <taxon>Pseudomonadota</taxon>
        <taxon>Gammaproteobacteria</taxon>
        <taxon>sulfur-oxidizing symbionts</taxon>
    </lineage>
</organism>
<evidence type="ECO:0000313" key="4">
    <source>
        <dbReference type="Proteomes" id="UP000255508"/>
    </source>
</evidence>
<dbReference type="InterPro" id="IPR058581">
    <property type="entry name" value="TM_HPP"/>
</dbReference>
<comment type="caution">
    <text evidence="3">The sequence shown here is derived from an EMBL/GenBank/DDBJ whole genome shotgun (WGS) entry which is preliminary data.</text>
</comment>
<evidence type="ECO:0000313" key="3">
    <source>
        <dbReference type="EMBL" id="RDH89761.1"/>
    </source>
</evidence>
<proteinExistence type="predicted"/>
<feature type="transmembrane region" description="Helical" evidence="1">
    <location>
        <begin position="18"/>
        <end position="39"/>
    </location>
</feature>
<evidence type="ECO:0000259" key="2">
    <source>
        <dbReference type="Pfam" id="PF04982"/>
    </source>
</evidence>